<dbReference type="Proteomes" id="UP000032024">
    <property type="component" value="Chromosome"/>
</dbReference>
<evidence type="ECO:0000313" key="1">
    <source>
        <dbReference type="EMBL" id="AJO23838.1"/>
    </source>
</evidence>
<dbReference type="EMBL" id="CP010525">
    <property type="protein sequence ID" value="AJO23838.1"/>
    <property type="molecule type" value="Genomic_DNA"/>
</dbReference>
<dbReference type="AlphaFoldDB" id="A0AAN0T7B5"/>
<gene>
    <name evidence="1" type="ORF">SB48_HM08orf04867</name>
</gene>
<evidence type="ECO:0000313" key="2">
    <source>
        <dbReference type="Proteomes" id="UP000032024"/>
    </source>
</evidence>
<name>A0AAN0T7B5_HEYCO</name>
<proteinExistence type="predicted"/>
<sequence length="61" mass="7103">MSDFYPVFSLLFHFVPLPSPIASPAQTEKMKRREPLPISIRFRPPSLFCKTLQIEQRKDIG</sequence>
<accession>A0AAN0T7B5</accession>
<organism evidence="1 2">
    <name type="scientific">Heyndrickxia coagulans</name>
    <name type="common">Weizmannia coagulans</name>
    <dbReference type="NCBI Taxonomy" id="1398"/>
    <lineage>
        <taxon>Bacteria</taxon>
        <taxon>Bacillati</taxon>
        <taxon>Bacillota</taxon>
        <taxon>Bacilli</taxon>
        <taxon>Bacillales</taxon>
        <taxon>Bacillaceae</taxon>
        <taxon>Heyndrickxia</taxon>
    </lineage>
</organism>
<protein>
    <submittedName>
        <fullName evidence="1">Uncharacterized protein</fullName>
    </submittedName>
</protein>
<reference evidence="2" key="1">
    <citation type="submission" date="2015-01" db="EMBL/GenBank/DDBJ databases">
        <title>Comparative genome analysis of Bacillus coagulans HM-08, Clostridium butyricum HM-68, Bacillus subtilis HM-66 and Bacillus paralicheniformis BL-09.</title>
        <authorList>
            <person name="Zhang H."/>
        </authorList>
    </citation>
    <scope>NUCLEOTIDE SEQUENCE [LARGE SCALE GENOMIC DNA]</scope>
    <source>
        <strain evidence="2">HM-08</strain>
    </source>
</reference>
<keyword evidence="2" id="KW-1185">Reference proteome</keyword>